<feature type="chain" id="PRO_5004085537" evidence="1">
    <location>
        <begin position="23"/>
        <end position="200"/>
    </location>
</feature>
<dbReference type="HOGENOM" id="CLU_1366254_0_0_1"/>
<evidence type="ECO:0000313" key="2">
    <source>
        <dbReference type="EMBL" id="EMR68336.1"/>
    </source>
</evidence>
<proteinExistence type="predicted"/>
<dbReference type="Proteomes" id="UP000012174">
    <property type="component" value="Unassembled WGS sequence"/>
</dbReference>
<reference evidence="3" key="1">
    <citation type="journal article" date="2013" name="Genome Announc.">
        <title>Draft genome sequence of the grapevine dieback fungus Eutypa lata UCR-EL1.</title>
        <authorList>
            <person name="Blanco-Ulate B."/>
            <person name="Rolshausen P.E."/>
            <person name="Cantu D."/>
        </authorList>
    </citation>
    <scope>NUCLEOTIDE SEQUENCE [LARGE SCALE GENOMIC DNA]</scope>
    <source>
        <strain evidence="3">UCR-EL1</strain>
    </source>
</reference>
<keyword evidence="1" id="KW-0732">Signal</keyword>
<organism evidence="2 3">
    <name type="scientific">Eutypa lata (strain UCR-EL1)</name>
    <name type="common">Grapevine dieback disease fungus</name>
    <name type="synonym">Eutypa armeniacae</name>
    <dbReference type="NCBI Taxonomy" id="1287681"/>
    <lineage>
        <taxon>Eukaryota</taxon>
        <taxon>Fungi</taxon>
        <taxon>Dikarya</taxon>
        <taxon>Ascomycota</taxon>
        <taxon>Pezizomycotina</taxon>
        <taxon>Sordariomycetes</taxon>
        <taxon>Xylariomycetidae</taxon>
        <taxon>Xylariales</taxon>
        <taxon>Diatrypaceae</taxon>
        <taxon>Eutypa</taxon>
    </lineage>
</organism>
<keyword evidence="3" id="KW-1185">Reference proteome</keyword>
<gene>
    <name evidence="2" type="ORF">UCREL1_4646</name>
</gene>
<dbReference type="OrthoDB" id="5229653at2759"/>
<name>M7TEI0_EUTLA</name>
<sequence>MAPLAQLVLALSHLTLLPTTTTTTTTTIPFTDSPVAPTPAEHYERYVTFLAVGTRTYTCDPTKPSSAYGLAGWDYDLYDAETDAERAFNLGKHGFLLHPNGGGGQSLFYTANNTLTYWVGRGMMMVPDPVATSPLDLALEQTLRTEASEPKAEAGKYDLGLAVYATRFGAVGGNLPSDTECTGTRIVESEAYYSMFKQVR</sequence>
<accession>M7TEI0</accession>
<evidence type="ECO:0000256" key="1">
    <source>
        <dbReference type="SAM" id="SignalP"/>
    </source>
</evidence>
<evidence type="ECO:0000313" key="3">
    <source>
        <dbReference type="Proteomes" id="UP000012174"/>
    </source>
</evidence>
<protein>
    <submittedName>
        <fullName evidence="2">Uncharacterized protein</fullName>
    </submittedName>
</protein>
<dbReference type="EMBL" id="KB706255">
    <property type="protein sequence ID" value="EMR68336.1"/>
    <property type="molecule type" value="Genomic_DNA"/>
</dbReference>
<feature type="signal peptide" evidence="1">
    <location>
        <begin position="1"/>
        <end position="22"/>
    </location>
</feature>
<dbReference type="KEGG" id="ela:UCREL1_4646"/>
<dbReference type="AlphaFoldDB" id="M7TEI0"/>